<dbReference type="GeneID" id="92074837"/>
<sequence>MMQATTVLCLLLPLATALAVRQDQQPGPCDPAPCYEVIDSAACWSAVLMGQEKNATKIFDCVPGGKEEMCRCYGCDSILDKFVVSHQMCS</sequence>
<dbReference type="RefSeq" id="XP_066701637.1">
    <property type="nucleotide sequence ID" value="XM_066841775.1"/>
</dbReference>
<accession>A0ABR1QHV9</accession>
<dbReference type="Proteomes" id="UP001391051">
    <property type="component" value="Unassembled WGS sequence"/>
</dbReference>
<evidence type="ECO:0000256" key="1">
    <source>
        <dbReference type="SAM" id="SignalP"/>
    </source>
</evidence>
<keyword evidence="1" id="KW-0732">Signal</keyword>
<comment type="caution">
    <text evidence="2">The sequence shown here is derived from an EMBL/GenBank/DDBJ whole genome shotgun (WGS) entry which is preliminary data.</text>
</comment>
<dbReference type="EMBL" id="JAQQWE010000004">
    <property type="protein sequence ID" value="KAK7956331.1"/>
    <property type="molecule type" value="Genomic_DNA"/>
</dbReference>
<evidence type="ECO:0000313" key="3">
    <source>
        <dbReference type="Proteomes" id="UP001391051"/>
    </source>
</evidence>
<gene>
    <name evidence="2" type="ORF">PG986_005553</name>
</gene>
<proteinExistence type="predicted"/>
<reference evidence="2 3" key="1">
    <citation type="submission" date="2023-01" db="EMBL/GenBank/DDBJ databases">
        <title>Analysis of 21 Apiospora genomes using comparative genomics revels a genus with tremendous synthesis potential of carbohydrate active enzymes and secondary metabolites.</title>
        <authorList>
            <person name="Sorensen T."/>
        </authorList>
    </citation>
    <scope>NUCLEOTIDE SEQUENCE [LARGE SCALE GENOMIC DNA]</scope>
    <source>
        <strain evidence="2 3">CBS 24483</strain>
    </source>
</reference>
<feature type="signal peptide" evidence="1">
    <location>
        <begin position="1"/>
        <end position="19"/>
    </location>
</feature>
<organism evidence="2 3">
    <name type="scientific">Apiospora aurea</name>
    <dbReference type="NCBI Taxonomy" id="335848"/>
    <lineage>
        <taxon>Eukaryota</taxon>
        <taxon>Fungi</taxon>
        <taxon>Dikarya</taxon>
        <taxon>Ascomycota</taxon>
        <taxon>Pezizomycotina</taxon>
        <taxon>Sordariomycetes</taxon>
        <taxon>Xylariomycetidae</taxon>
        <taxon>Amphisphaeriales</taxon>
        <taxon>Apiosporaceae</taxon>
        <taxon>Apiospora</taxon>
    </lineage>
</organism>
<protein>
    <submittedName>
        <fullName evidence="2">Uncharacterized protein</fullName>
    </submittedName>
</protein>
<feature type="chain" id="PRO_5046695433" evidence="1">
    <location>
        <begin position="20"/>
        <end position="90"/>
    </location>
</feature>
<evidence type="ECO:0000313" key="2">
    <source>
        <dbReference type="EMBL" id="KAK7956331.1"/>
    </source>
</evidence>
<keyword evidence="3" id="KW-1185">Reference proteome</keyword>
<name>A0ABR1QHV9_9PEZI</name>